<dbReference type="GO" id="GO:0003677">
    <property type="term" value="F:DNA binding"/>
    <property type="evidence" value="ECO:0007669"/>
    <property type="project" value="InterPro"/>
</dbReference>
<evidence type="ECO:0000259" key="1">
    <source>
        <dbReference type="SMART" id="SM01321"/>
    </source>
</evidence>
<protein>
    <submittedName>
        <fullName evidence="2">Transposase</fullName>
    </submittedName>
</protein>
<dbReference type="PANTHER" id="PTHR34322">
    <property type="entry name" value="TRANSPOSASE, Y1_TNP DOMAIN-CONTAINING"/>
    <property type="match status" value="1"/>
</dbReference>
<evidence type="ECO:0000313" key="3">
    <source>
        <dbReference type="Proteomes" id="UP000317355"/>
    </source>
</evidence>
<dbReference type="SMART" id="SM01321">
    <property type="entry name" value="Y1_Tnp"/>
    <property type="match status" value="1"/>
</dbReference>
<dbReference type="PANTHER" id="PTHR34322:SF2">
    <property type="entry name" value="TRANSPOSASE IS200-LIKE DOMAIN-CONTAINING PROTEIN"/>
    <property type="match status" value="1"/>
</dbReference>
<reference evidence="2 3" key="1">
    <citation type="submission" date="2019-07" db="EMBL/GenBank/DDBJ databases">
        <title>The pathways for chlorine oxyanion respiration interact through the shared metabolite chlorate.</title>
        <authorList>
            <person name="Barnum T.P."/>
            <person name="Cheng Y."/>
            <person name="Hill K.A."/>
            <person name="Lucas L.N."/>
            <person name="Carlson H.K."/>
            <person name="Coates J.D."/>
        </authorList>
    </citation>
    <scope>NUCLEOTIDE SEQUENCE [LARGE SCALE GENOMIC DNA]</scope>
    <source>
        <strain evidence="2">BK-3</strain>
    </source>
</reference>
<dbReference type="Gene3D" id="3.30.70.1290">
    <property type="entry name" value="Transposase IS200-like"/>
    <property type="match status" value="1"/>
</dbReference>
<dbReference type="Proteomes" id="UP000317355">
    <property type="component" value="Unassembled WGS sequence"/>
</dbReference>
<accession>A0A558D0Q8</accession>
<dbReference type="GO" id="GO:0006313">
    <property type="term" value="P:DNA transposition"/>
    <property type="evidence" value="ECO:0007669"/>
    <property type="project" value="InterPro"/>
</dbReference>
<dbReference type="SUPFAM" id="SSF143422">
    <property type="entry name" value="Transposase IS200-like"/>
    <property type="match status" value="1"/>
</dbReference>
<proteinExistence type="predicted"/>
<dbReference type="InterPro" id="IPR002686">
    <property type="entry name" value="Transposase_17"/>
</dbReference>
<dbReference type="InterPro" id="IPR036515">
    <property type="entry name" value="Transposase_17_sf"/>
</dbReference>
<name>A0A558D0Q8_9GAMM</name>
<sequence>MPRKARVLVPNCPHHIVQRGHNKKAVFVTDDDYNYYLSNLKEWKEELGIKLYGWCLMTNHIHLIVDPGDEPRSLSLLMKRVNGRQTAYVNKVEGRSGSLWEGRYKASPIQMDNYLLSCCRYVELNPVRAGMVEKAEEYPWSSYQERMQGSGRRLLDNAPAYMGLAESTRYRRVRYEAFVRQGVPVKESLFIGESVMRNQLTGNQRFVDEVEQRIGIRVEQRGRGRPRKDEK</sequence>
<organism evidence="2 3">
    <name type="scientific">Sedimenticola thiotaurini</name>
    <dbReference type="NCBI Taxonomy" id="1543721"/>
    <lineage>
        <taxon>Bacteria</taxon>
        <taxon>Pseudomonadati</taxon>
        <taxon>Pseudomonadota</taxon>
        <taxon>Gammaproteobacteria</taxon>
        <taxon>Chromatiales</taxon>
        <taxon>Sedimenticolaceae</taxon>
        <taxon>Sedimenticola</taxon>
    </lineage>
</organism>
<dbReference type="AlphaFoldDB" id="A0A558D0Q8"/>
<gene>
    <name evidence="2" type="ORF">FHK82_10500</name>
</gene>
<dbReference type="GO" id="GO:0004803">
    <property type="term" value="F:transposase activity"/>
    <property type="evidence" value="ECO:0007669"/>
    <property type="project" value="InterPro"/>
</dbReference>
<dbReference type="EMBL" id="VMRY01000041">
    <property type="protein sequence ID" value="TVT54607.1"/>
    <property type="molecule type" value="Genomic_DNA"/>
</dbReference>
<dbReference type="Pfam" id="PF01797">
    <property type="entry name" value="Y1_Tnp"/>
    <property type="match status" value="1"/>
</dbReference>
<evidence type="ECO:0000313" key="2">
    <source>
        <dbReference type="EMBL" id="TVT54607.1"/>
    </source>
</evidence>
<comment type="caution">
    <text evidence="2">The sequence shown here is derived from an EMBL/GenBank/DDBJ whole genome shotgun (WGS) entry which is preliminary data.</text>
</comment>
<feature type="domain" description="Transposase IS200-like" evidence="1">
    <location>
        <begin position="9"/>
        <end position="125"/>
    </location>
</feature>